<feature type="compositionally biased region" description="Gly residues" evidence="1">
    <location>
        <begin position="92"/>
        <end position="101"/>
    </location>
</feature>
<dbReference type="Pfam" id="PF08907">
    <property type="entry name" value="DUF1853"/>
    <property type="match status" value="1"/>
</dbReference>
<evidence type="ECO:0008006" key="4">
    <source>
        <dbReference type="Google" id="ProtNLM"/>
    </source>
</evidence>
<dbReference type="RefSeq" id="WP_174971407.1">
    <property type="nucleotide sequence ID" value="NZ_CABPSD010000010.1"/>
</dbReference>
<sequence length="425" mass="46677">MRIDSGQHAYGELIGTLREASVRDLAWLLLSADLLSAARFPAALAHFDGVRAGDAAPSPSAPSSLASPRASSATTPVPPPASAALGRSGESGESGGSGRSGSGEFVLHSRALHDWLLACDANPEPLREFLSRGESHRLGRYAEQLLHFALLHSPRFDLLAAGLQVRDARRGNMTLGECDFLLMRRADRQLLHWELAVKLYLFVPPADAPATLGERDVQFHWLGPNLADSLADKVARLLEHQLRLTTLDAARSALPAAGPWLPQVYLKGWLFHPLAQRGRLPQVVAESHGRGWWATLEEWWAHAQTSFPAPVVQSDARGERAWAMLPRVRWLAPARVDDAHALTLAAMHARIEAHWRERGVAEPLLIVSLTRRTDAGDWFECDRGFIVPDYWAPRARHRIEELSERADAAARRALARSADDGAPSI</sequence>
<evidence type="ECO:0000313" key="3">
    <source>
        <dbReference type="Proteomes" id="UP000368474"/>
    </source>
</evidence>
<dbReference type="InterPro" id="IPR015003">
    <property type="entry name" value="DUF1853"/>
</dbReference>
<dbReference type="Proteomes" id="UP000368474">
    <property type="component" value="Unassembled WGS sequence"/>
</dbReference>
<organism evidence="2 3">
    <name type="scientific">Pandoraea morbifera</name>
    <dbReference type="NCBI Taxonomy" id="2508300"/>
    <lineage>
        <taxon>Bacteria</taxon>
        <taxon>Pseudomonadati</taxon>
        <taxon>Pseudomonadota</taxon>
        <taxon>Betaproteobacteria</taxon>
        <taxon>Burkholderiales</taxon>
        <taxon>Burkholderiaceae</taxon>
        <taxon>Pandoraea</taxon>
    </lineage>
</organism>
<dbReference type="AlphaFoldDB" id="A0A5E4WSG7"/>
<protein>
    <recommendedName>
        <fullName evidence="4">DUF1853 domain-containing protein</fullName>
    </recommendedName>
</protein>
<name>A0A5E4WSG7_9BURK</name>
<accession>A0A5E4WSG7</accession>
<evidence type="ECO:0000313" key="2">
    <source>
        <dbReference type="EMBL" id="VVE27712.1"/>
    </source>
</evidence>
<dbReference type="EMBL" id="CABPSD010000010">
    <property type="protein sequence ID" value="VVE27712.1"/>
    <property type="molecule type" value="Genomic_DNA"/>
</dbReference>
<feature type="region of interest" description="Disordered" evidence="1">
    <location>
        <begin position="53"/>
        <end position="101"/>
    </location>
</feature>
<keyword evidence="3" id="KW-1185">Reference proteome</keyword>
<proteinExistence type="predicted"/>
<feature type="compositionally biased region" description="Low complexity" evidence="1">
    <location>
        <begin position="55"/>
        <end position="75"/>
    </location>
</feature>
<reference evidence="2 3" key="1">
    <citation type="submission" date="2019-08" db="EMBL/GenBank/DDBJ databases">
        <authorList>
            <person name="Peeters C."/>
        </authorList>
    </citation>
    <scope>NUCLEOTIDE SEQUENCE [LARGE SCALE GENOMIC DNA]</scope>
    <source>
        <strain evidence="2 3">LMG 31116</strain>
    </source>
</reference>
<gene>
    <name evidence="2" type="ORF">PMO31116_03438</name>
</gene>
<evidence type="ECO:0000256" key="1">
    <source>
        <dbReference type="SAM" id="MobiDB-lite"/>
    </source>
</evidence>